<accession>A0ABT2GWH4</accession>
<sequence>MIVIGIFVITAGVLMILKRTPISRQYVKQYEKFYGKAGRLAVQAGMASPGFIGLTGVGFTLIGAVQILVGIVSIL</sequence>
<keyword evidence="1" id="KW-0812">Transmembrane</keyword>
<organism evidence="2 3">
    <name type="scientific">Herbiconiux daphne</name>
    <dbReference type="NCBI Taxonomy" id="2970914"/>
    <lineage>
        <taxon>Bacteria</taxon>
        <taxon>Bacillati</taxon>
        <taxon>Actinomycetota</taxon>
        <taxon>Actinomycetes</taxon>
        <taxon>Micrococcales</taxon>
        <taxon>Microbacteriaceae</taxon>
        <taxon>Herbiconiux</taxon>
    </lineage>
</organism>
<name>A0ABT2GWH4_9MICO</name>
<evidence type="ECO:0008006" key="4">
    <source>
        <dbReference type="Google" id="ProtNLM"/>
    </source>
</evidence>
<gene>
    <name evidence="2" type="ORF">N1032_00915</name>
</gene>
<comment type="caution">
    <text evidence="2">The sequence shown here is derived from an EMBL/GenBank/DDBJ whole genome shotgun (WGS) entry which is preliminary data.</text>
</comment>
<evidence type="ECO:0000313" key="2">
    <source>
        <dbReference type="EMBL" id="MCS5732305.1"/>
    </source>
</evidence>
<dbReference type="EMBL" id="JANLCJ010000001">
    <property type="protein sequence ID" value="MCS5732305.1"/>
    <property type="molecule type" value="Genomic_DNA"/>
</dbReference>
<feature type="transmembrane region" description="Helical" evidence="1">
    <location>
        <begin position="51"/>
        <end position="74"/>
    </location>
</feature>
<evidence type="ECO:0000313" key="3">
    <source>
        <dbReference type="Proteomes" id="UP001165586"/>
    </source>
</evidence>
<keyword evidence="3" id="KW-1185">Reference proteome</keyword>
<keyword evidence="1" id="KW-0472">Membrane</keyword>
<dbReference type="RefSeq" id="WP_259536879.1">
    <property type="nucleotide sequence ID" value="NZ_JANLCJ010000001.1"/>
</dbReference>
<reference evidence="2" key="1">
    <citation type="submission" date="2022-08" db="EMBL/GenBank/DDBJ databases">
        <authorList>
            <person name="Deng Y."/>
            <person name="Han X.-F."/>
            <person name="Zhang Y.-Q."/>
        </authorList>
    </citation>
    <scope>NUCLEOTIDE SEQUENCE</scope>
    <source>
        <strain evidence="2">CPCC 203386</strain>
    </source>
</reference>
<protein>
    <recommendedName>
        <fullName evidence="4">DUF3784 domain-containing protein</fullName>
    </recommendedName>
</protein>
<dbReference type="Proteomes" id="UP001165586">
    <property type="component" value="Unassembled WGS sequence"/>
</dbReference>
<keyword evidence="1" id="KW-1133">Transmembrane helix</keyword>
<proteinExistence type="predicted"/>
<evidence type="ECO:0000256" key="1">
    <source>
        <dbReference type="SAM" id="Phobius"/>
    </source>
</evidence>